<dbReference type="InParanoid" id="A2EPR2"/>
<dbReference type="KEGG" id="tva:4763192"/>
<protein>
    <submittedName>
        <fullName evidence="1">Uncharacterized protein</fullName>
    </submittedName>
</protein>
<dbReference type="EMBL" id="DS113451">
    <property type="protein sequence ID" value="EAY05323.1"/>
    <property type="molecule type" value="Genomic_DNA"/>
</dbReference>
<dbReference type="RefSeq" id="XP_001317546.1">
    <property type="nucleotide sequence ID" value="XM_001317511.1"/>
</dbReference>
<dbReference type="VEuPathDB" id="TrichDB:TVAG_153570"/>
<evidence type="ECO:0000313" key="2">
    <source>
        <dbReference type="Proteomes" id="UP000001542"/>
    </source>
</evidence>
<dbReference type="SMR" id="A2EPR2"/>
<evidence type="ECO:0000313" key="1">
    <source>
        <dbReference type="EMBL" id="EAY05323.1"/>
    </source>
</evidence>
<name>A2EPR2_TRIV3</name>
<sequence>MSSLRRCNIPKPIITRHQFSDVSYHSIEETIVPFANEKLNKFSEFILQQSENAEKAHRFEIYEKEEVNSLQSIHESSKEEVSKMEERDKAISIQLAKIRALTYALEQEHKCIRLTLSK</sequence>
<keyword evidence="2" id="KW-1185">Reference proteome</keyword>
<dbReference type="Proteomes" id="UP000001542">
    <property type="component" value="Unassembled WGS sequence"/>
</dbReference>
<gene>
    <name evidence="1" type="ORF">TVAG_153570</name>
</gene>
<dbReference type="AlphaFoldDB" id="A2EPR2"/>
<organism evidence="1 2">
    <name type="scientific">Trichomonas vaginalis (strain ATCC PRA-98 / G3)</name>
    <dbReference type="NCBI Taxonomy" id="412133"/>
    <lineage>
        <taxon>Eukaryota</taxon>
        <taxon>Metamonada</taxon>
        <taxon>Parabasalia</taxon>
        <taxon>Trichomonadida</taxon>
        <taxon>Trichomonadidae</taxon>
        <taxon>Trichomonas</taxon>
    </lineage>
</organism>
<reference evidence="1" key="2">
    <citation type="journal article" date="2007" name="Science">
        <title>Draft genome sequence of the sexually transmitted pathogen Trichomonas vaginalis.</title>
        <authorList>
            <person name="Carlton J.M."/>
            <person name="Hirt R.P."/>
            <person name="Silva J.C."/>
            <person name="Delcher A.L."/>
            <person name="Schatz M."/>
            <person name="Zhao Q."/>
            <person name="Wortman J.R."/>
            <person name="Bidwell S.L."/>
            <person name="Alsmark U.C.M."/>
            <person name="Besteiro S."/>
            <person name="Sicheritz-Ponten T."/>
            <person name="Noel C.J."/>
            <person name="Dacks J.B."/>
            <person name="Foster P.G."/>
            <person name="Simillion C."/>
            <person name="Van de Peer Y."/>
            <person name="Miranda-Saavedra D."/>
            <person name="Barton G.J."/>
            <person name="Westrop G.D."/>
            <person name="Mueller S."/>
            <person name="Dessi D."/>
            <person name="Fiori P.L."/>
            <person name="Ren Q."/>
            <person name="Paulsen I."/>
            <person name="Zhang H."/>
            <person name="Bastida-Corcuera F.D."/>
            <person name="Simoes-Barbosa A."/>
            <person name="Brown M.T."/>
            <person name="Hayes R.D."/>
            <person name="Mukherjee M."/>
            <person name="Okumura C.Y."/>
            <person name="Schneider R."/>
            <person name="Smith A.J."/>
            <person name="Vanacova S."/>
            <person name="Villalvazo M."/>
            <person name="Haas B.J."/>
            <person name="Pertea M."/>
            <person name="Feldblyum T.V."/>
            <person name="Utterback T.R."/>
            <person name="Shu C.L."/>
            <person name="Osoegawa K."/>
            <person name="de Jong P.J."/>
            <person name="Hrdy I."/>
            <person name="Horvathova L."/>
            <person name="Zubacova Z."/>
            <person name="Dolezal P."/>
            <person name="Malik S.B."/>
            <person name="Logsdon J.M. Jr."/>
            <person name="Henze K."/>
            <person name="Gupta A."/>
            <person name="Wang C.C."/>
            <person name="Dunne R.L."/>
            <person name="Upcroft J.A."/>
            <person name="Upcroft P."/>
            <person name="White O."/>
            <person name="Salzberg S.L."/>
            <person name="Tang P."/>
            <person name="Chiu C.-H."/>
            <person name="Lee Y.-S."/>
            <person name="Embley T.M."/>
            <person name="Coombs G.H."/>
            <person name="Mottram J.C."/>
            <person name="Tachezy J."/>
            <person name="Fraser-Liggett C.M."/>
            <person name="Johnson P.J."/>
        </authorList>
    </citation>
    <scope>NUCLEOTIDE SEQUENCE [LARGE SCALE GENOMIC DNA]</scope>
    <source>
        <strain evidence="1">G3</strain>
    </source>
</reference>
<accession>A2EPR2</accession>
<reference evidence="1" key="1">
    <citation type="submission" date="2006-10" db="EMBL/GenBank/DDBJ databases">
        <authorList>
            <person name="Amadeo P."/>
            <person name="Zhao Q."/>
            <person name="Wortman J."/>
            <person name="Fraser-Liggett C."/>
            <person name="Carlton J."/>
        </authorList>
    </citation>
    <scope>NUCLEOTIDE SEQUENCE</scope>
    <source>
        <strain evidence="1">G3</strain>
    </source>
</reference>
<dbReference type="VEuPathDB" id="TrichDB:TVAGG3_0352830"/>
<proteinExistence type="predicted"/>